<dbReference type="InterPro" id="IPR001757">
    <property type="entry name" value="P_typ_ATPase"/>
</dbReference>
<feature type="compositionally biased region" description="Low complexity" evidence="12">
    <location>
        <begin position="271"/>
        <end position="281"/>
    </location>
</feature>
<keyword evidence="7 11" id="KW-0067">ATP-binding</keyword>
<dbReference type="SUPFAM" id="SSF55008">
    <property type="entry name" value="HMA, heavy metal-associated domain"/>
    <property type="match status" value="2"/>
</dbReference>
<feature type="transmembrane region" description="Helical" evidence="11">
    <location>
        <begin position="794"/>
        <end position="812"/>
    </location>
</feature>
<keyword evidence="4 11" id="KW-0812">Transmembrane</keyword>
<evidence type="ECO:0000313" key="14">
    <source>
        <dbReference type="EMBL" id="KAK5575342.1"/>
    </source>
</evidence>
<dbReference type="SFLD" id="SFLDS00003">
    <property type="entry name" value="Haloacid_Dehalogenase"/>
    <property type="match status" value="1"/>
</dbReference>
<feature type="transmembrane region" description="Helical" evidence="11">
    <location>
        <begin position="1194"/>
        <end position="1216"/>
    </location>
</feature>
<dbReference type="Gene3D" id="3.40.1110.10">
    <property type="entry name" value="Calcium-transporting ATPase, cytoplasmic domain N"/>
    <property type="match status" value="1"/>
</dbReference>
<dbReference type="GO" id="GO:0005507">
    <property type="term" value="F:copper ion binding"/>
    <property type="evidence" value="ECO:0007669"/>
    <property type="project" value="TreeGrafter"/>
</dbReference>
<dbReference type="CDD" id="cd02094">
    <property type="entry name" value="P-type_ATPase_Cu-like"/>
    <property type="match status" value="1"/>
</dbReference>
<dbReference type="GO" id="GO:0055070">
    <property type="term" value="P:copper ion homeostasis"/>
    <property type="evidence" value="ECO:0007669"/>
    <property type="project" value="TreeGrafter"/>
</dbReference>
<dbReference type="AlphaFoldDB" id="A0AAN7TKB0"/>
<dbReference type="InterPro" id="IPR017969">
    <property type="entry name" value="Heavy-metal-associated_CS"/>
</dbReference>
<dbReference type="Gene3D" id="3.30.70.100">
    <property type="match status" value="2"/>
</dbReference>
<dbReference type="Gene3D" id="2.70.150.10">
    <property type="entry name" value="Calcium-transporting ATPase, cytoplasmic transduction domain A"/>
    <property type="match status" value="1"/>
</dbReference>
<organism evidence="14 15">
    <name type="scientific">Dictyostelium firmibasis</name>
    <dbReference type="NCBI Taxonomy" id="79012"/>
    <lineage>
        <taxon>Eukaryota</taxon>
        <taxon>Amoebozoa</taxon>
        <taxon>Evosea</taxon>
        <taxon>Eumycetozoa</taxon>
        <taxon>Dictyostelia</taxon>
        <taxon>Dictyosteliales</taxon>
        <taxon>Dictyosteliaceae</taxon>
        <taxon>Dictyostelium</taxon>
    </lineage>
</organism>
<dbReference type="SUPFAM" id="SSF81653">
    <property type="entry name" value="Calcium ATPase, transduction domain A"/>
    <property type="match status" value="1"/>
</dbReference>
<dbReference type="CDD" id="cd00371">
    <property type="entry name" value="HMA"/>
    <property type="match status" value="2"/>
</dbReference>
<dbReference type="PANTHER" id="PTHR43520">
    <property type="entry name" value="ATP7, ISOFORM B"/>
    <property type="match status" value="1"/>
</dbReference>
<dbReference type="NCBIfam" id="TIGR01494">
    <property type="entry name" value="ATPase_P-type"/>
    <property type="match status" value="2"/>
</dbReference>
<feature type="domain" description="HMA" evidence="13">
    <location>
        <begin position="188"/>
        <end position="252"/>
    </location>
</feature>
<dbReference type="InterPro" id="IPR036163">
    <property type="entry name" value="HMA_dom_sf"/>
</dbReference>
<dbReference type="NCBIfam" id="TIGR01525">
    <property type="entry name" value="ATPase-IB_hvy"/>
    <property type="match status" value="1"/>
</dbReference>
<dbReference type="InterPro" id="IPR027256">
    <property type="entry name" value="P-typ_ATPase_IB"/>
</dbReference>
<dbReference type="FunFam" id="3.30.70.100:FF:000164">
    <property type="match status" value="1"/>
</dbReference>
<dbReference type="PROSITE" id="PS01047">
    <property type="entry name" value="HMA_1"/>
    <property type="match status" value="1"/>
</dbReference>
<evidence type="ECO:0000256" key="3">
    <source>
        <dbReference type="ARBA" id="ARBA00022475"/>
    </source>
</evidence>
<feature type="transmembrane region" description="Helical" evidence="11">
    <location>
        <begin position="1222"/>
        <end position="1243"/>
    </location>
</feature>
<reference evidence="14 15" key="1">
    <citation type="submission" date="2023-11" db="EMBL/GenBank/DDBJ databases">
        <title>Dfirmibasis_genome.</title>
        <authorList>
            <person name="Edelbroek B."/>
            <person name="Kjellin J."/>
            <person name="Jerlstrom-Hultqvist J."/>
            <person name="Soderbom F."/>
        </authorList>
    </citation>
    <scope>NUCLEOTIDE SEQUENCE [LARGE SCALE GENOMIC DNA]</scope>
    <source>
        <strain evidence="14 15">TNS-C-14</strain>
    </source>
</reference>
<dbReference type="GO" id="GO:0043682">
    <property type="term" value="F:P-type divalent copper transporter activity"/>
    <property type="evidence" value="ECO:0007669"/>
    <property type="project" value="TreeGrafter"/>
</dbReference>
<dbReference type="SFLD" id="SFLDG00002">
    <property type="entry name" value="C1.7:_P-type_atpase_like"/>
    <property type="match status" value="1"/>
</dbReference>
<dbReference type="Pfam" id="PF00702">
    <property type="entry name" value="Hydrolase"/>
    <property type="match status" value="1"/>
</dbReference>
<dbReference type="Proteomes" id="UP001344447">
    <property type="component" value="Unassembled WGS sequence"/>
</dbReference>
<evidence type="ECO:0000256" key="4">
    <source>
        <dbReference type="ARBA" id="ARBA00022692"/>
    </source>
</evidence>
<dbReference type="SUPFAM" id="SSF81665">
    <property type="entry name" value="Calcium ATPase, transmembrane domain M"/>
    <property type="match status" value="1"/>
</dbReference>
<evidence type="ECO:0000256" key="9">
    <source>
        <dbReference type="ARBA" id="ARBA00022989"/>
    </source>
</evidence>
<proteinExistence type="inferred from homology"/>
<dbReference type="InterPro" id="IPR044492">
    <property type="entry name" value="P_typ_ATPase_HD_dom"/>
</dbReference>
<dbReference type="InterPro" id="IPR023214">
    <property type="entry name" value="HAD_sf"/>
</dbReference>
<evidence type="ECO:0000256" key="5">
    <source>
        <dbReference type="ARBA" id="ARBA00022723"/>
    </source>
</evidence>
<feature type="transmembrane region" description="Helical" evidence="11">
    <location>
        <begin position="561"/>
        <end position="584"/>
    </location>
</feature>
<evidence type="ECO:0000313" key="15">
    <source>
        <dbReference type="Proteomes" id="UP001344447"/>
    </source>
</evidence>
<dbReference type="Gene3D" id="3.40.50.1000">
    <property type="entry name" value="HAD superfamily/HAD-like"/>
    <property type="match status" value="1"/>
</dbReference>
<keyword evidence="9 11" id="KW-1133">Transmembrane helix</keyword>
<evidence type="ECO:0000256" key="10">
    <source>
        <dbReference type="ARBA" id="ARBA00023136"/>
    </source>
</evidence>
<evidence type="ECO:0000256" key="8">
    <source>
        <dbReference type="ARBA" id="ARBA00022967"/>
    </source>
</evidence>
<evidence type="ECO:0000256" key="1">
    <source>
        <dbReference type="ARBA" id="ARBA00004651"/>
    </source>
</evidence>
<dbReference type="PRINTS" id="PR00120">
    <property type="entry name" value="HATPASE"/>
</dbReference>
<dbReference type="GO" id="GO:0016887">
    <property type="term" value="F:ATP hydrolysis activity"/>
    <property type="evidence" value="ECO:0007669"/>
    <property type="project" value="InterPro"/>
</dbReference>
<feature type="transmembrane region" description="Helical" evidence="11">
    <location>
        <begin position="624"/>
        <end position="644"/>
    </location>
</feature>
<evidence type="ECO:0000256" key="2">
    <source>
        <dbReference type="ARBA" id="ARBA00006024"/>
    </source>
</evidence>
<evidence type="ECO:0000259" key="13">
    <source>
        <dbReference type="PROSITE" id="PS50846"/>
    </source>
</evidence>
<dbReference type="InterPro" id="IPR006121">
    <property type="entry name" value="HMA_dom"/>
</dbReference>
<dbReference type="PANTHER" id="PTHR43520:SF7">
    <property type="entry name" value="P-TYPE ATPASE"/>
    <property type="match status" value="1"/>
</dbReference>
<feature type="region of interest" description="Disordered" evidence="12">
    <location>
        <begin position="270"/>
        <end position="289"/>
    </location>
</feature>
<dbReference type="PRINTS" id="PR00119">
    <property type="entry name" value="CATATPASE"/>
</dbReference>
<feature type="transmembrane region" description="Helical" evidence="11">
    <location>
        <begin position="522"/>
        <end position="541"/>
    </location>
</feature>
<keyword evidence="6 11" id="KW-0547">Nucleotide-binding</keyword>
<keyword evidence="8" id="KW-1278">Translocase</keyword>
<evidence type="ECO:0000256" key="12">
    <source>
        <dbReference type="SAM" id="MobiDB-lite"/>
    </source>
</evidence>
<dbReference type="SFLD" id="SFLDF00027">
    <property type="entry name" value="p-type_atpase"/>
    <property type="match status" value="1"/>
</dbReference>
<dbReference type="SUPFAM" id="SSF56784">
    <property type="entry name" value="HAD-like"/>
    <property type="match status" value="1"/>
</dbReference>
<dbReference type="PROSITE" id="PS00154">
    <property type="entry name" value="ATPASE_E1_E2"/>
    <property type="match status" value="1"/>
</dbReference>
<dbReference type="InterPro" id="IPR023298">
    <property type="entry name" value="ATPase_P-typ_TM_dom_sf"/>
</dbReference>
<dbReference type="InterPro" id="IPR036412">
    <property type="entry name" value="HAD-like_sf"/>
</dbReference>
<protein>
    <recommendedName>
        <fullName evidence="13">HMA domain-containing protein</fullName>
    </recommendedName>
</protein>
<feature type="transmembrane region" description="Helical" evidence="11">
    <location>
        <begin position="596"/>
        <end position="618"/>
    </location>
</feature>
<dbReference type="InterPro" id="IPR008250">
    <property type="entry name" value="ATPase_P-typ_transduc_dom_A_sf"/>
</dbReference>
<dbReference type="FunFam" id="3.30.70.100:FF:000001">
    <property type="entry name" value="ATPase copper transporting beta"/>
    <property type="match status" value="1"/>
</dbReference>
<dbReference type="GO" id="GO:0005886">
    <property type="term" value="C:plasma membrane"/>
    <property type="evidence" value="ECO:0007669"/>
    <property type="project" value="UniProtKB-SubCell"/>
</dbReference>
<feature type="transmembrane region" description="Helical" evidence="11">
    <location>
        <begin position="832"/>
        <end position="852"/>
    </location>
</feature>
<evidence type="ECO:0000256" key="7">
    <source>
        <dbReference type="ARBA" id="ARBA00022840"/>
    </source>
</evidence>
<dbReference type="GO" id="GO:0005524">
    <property type="term" value="F:ATP binding"/>
    <property type="evidence" value="ECO:0007669"/>
    <property type="project" value="UniProtKB-UniRule"/>
</dbReference>
<keyword evidence="15" id="KW-1185">Reference proteome</keyword>
<dbReference type="InterPro" id="IPR018303">
    <property type="entry name" value="ATPase_P-typ_P_site"/>
</dbReference>
<name>A0AAN7TKB0_9MYCE</name>
<dbReference type="EMBL" id="JAVFKY010000006">
    <property type="protein sequence ID" value="KAK5575342.1"/>
    <property type="molecule type" value="Genomic_DNA"/>
</dbReference>
<keyword evidence="3" id="KW-1003">Cell membrane</keyword>
<dbReference type="FunFam" id="2.70.150.10:FF:000020">
    <property type="entry name" value="Copper-exporting P-type ATPase A"/>
    <property type="match status" value="1"/>
</dbReference>
<evidence type="ECO:0000256" key="6">
    <source>
        <dbReference type="ARBA" id="ARBA00022741"/>
    </source>
</evidence>
<dbReference type="InterPro" id="IPR059000">
    <property type="entry name" value="ATPase_P-type_domA"/>
</dbReference>
<dbReference type="Pfam" id="PF00122">
    <property type="entry name" value="E1-E2_ATPase"/>
    <property type="match status" value="1"/>
</dbReference>
<comment type="similarity">
    <text evidence="2 11">Belongs to the cation transport ATPase (P-type) (TC 3.A.3) family. Type IB subfamily.</text>
</comment>
<keyword evidence="10 11" id="KW-0472">Membrane</keyword>
<evidence type="ECO:0000256" key="11">
    <source>
        <dbReference type="RuleBase" id="RU362081"/>
    </source>
</evidence>
<comment type="caution">
    <text evidence="14">The sequence shown here is derived from an EMBL/GenBank/DDBJ whole genome shotgun (WGS) entry which is preliminary data.</text>
</comment>
<gene>
    <name evidence="14" type="ORF">RB653_010600</name>
</gene>
<feature type="domain" description="HMA" evidence="13">
    <location>
        <begin position="336"/>
        <end position="403"/>
    </location>
</feature>
<dbReference type="PROSITE" id="PS50846">
    <property type="entry name" value="HMA_2"/>
    <property type="match status" value="2"/>
</dbReference>
<dbReference type="Pfam" id="PF00403">
    <property type="entry name" value="HMA"/>
    <property type="match status" value="2"/>
</dbReference>
<sequence length="1250" mass="137569">MAISLDGCNCGCIKCSCNDLLQGLIETGPIEKKSTCCSSAEEQPISTTLNESECKCGGGADEEGEQQTLERKCCPISGLIENTFFRFYIPQLKGNEELVETIKQTLSELSSEVVYVNIDYYNQIVQVECSVDRYLFKILKKFKSLNLQVAAIQSKECPELMDSIENTPLLNDNNNLQSPINDGSYNEKERIFEIKGMKCEVGCANRIEATLLQNKNIHSVRINFKTKQLFVIASVNDRTIRKTIEKLGFKCQKQKQKQQSTITSPLLLDYSNSSSSSSSSSTINEHYNNNNKTETIESISIDEDNGKNSITSIEMESFDIKIEDQSLLSSKSKLIETISIGVYGMTCASCVGMVEHSIKSVEGIIECNVNLLAERAEIKYNPSICKDVKEIQESIEILGFETKLIQQSKPGTFHLKLLNYQQQQQQWLINNDKPLLFDDLKIKYQAISNLEIIKQQHHNQDNDEQQLVLLKVDGDSYHIGARLVINSLKSQFGIDSELYNPETDDIKDSLLRKREIQKWKRLFIFSISWTLPLIIIAMILVPIKSIKFLHYQLVDGFPVEALIGFILATPVQFISGATFYKVSYAAVKNLHGNMDLLVAVGSTCAYVYSVISIILGIVNPMYEAMHFFETSASLITFIILGRWLENIAKGHTSSAIVKLMNLQSKETTLITIRDNEDNNNSSIIIESEETIPSSLISYGDLLKVVPGQSIPTDGIVINGSSSCDESMITGESIPVLKRLNDSVTGGTLNLDGVLIIKANKVGSENTLSQIIGLVQQAQTSKAPIQQLADTISKYFVPIILLLGLITFGIWIAVTETNSVSAEWRHNTSPFLFSFLTAISVVVIACPCALGLATPTAVMVGTGVGASMGILIKGGKPLETAHKATAILFDKTGTITTGKMNVTDYRVNNDDNNNNNIPREEDEKLFFKIVGAAESGSEHPIGKAIVQFCKQTLTTKGAEPIGSPMIQEYQFPAVADFKGIAGRGLSCLVDSLIHCKIGNLSFMKDNSIDVPLEFVEQAQSWETNGKTVIYVSYGINSDQQQPQQQGSDDIQQKLIFKGIMSISDIPREDSKRAIKKLKSMGLKCYMVTGDNRRAAKFIANQVGIDDDHIYSEVIPKEKAEKVSDLQASGNVVCFVGDGVNDSPALSQADVGISVATGTDIAIESSEIVLLKNSLTDVYRSIHLSRVVFRRIKINFTLALIYNLCAVPLAAGLFRVIFGVSLPPMAAAAAMVVSSLSVLSSSLLLKLYSSPN</sequence>
<keyword evidence="5 11" id="KW-0479">Metal-binding</keyword>
<accession>A0AAN7TKB0</accession>
<dbReference type="InterPro" id="IPR023299">
    <property type="entry name" value="ATPase_P-typ_cyto_dom_N"/>
</dbReference>
<comment type="subcellular location">
    <subcellularLocation>
        <location evidence="1">Cell membrane</location>
        <topology evidence="1">Multi-pass membrane protein</topology>
    </subcellularLocation>
    <subcellularLocation>
        <location evidence="11">Membrane</location>
    </subcellularLocation>
</comment>